<dbReference type="UniPathway" id="UPA00223">
    <property type="reaction ID" value="UER00999"/>
</dbReference>
<keyword evidence="4 10" id="KW-0479">Metal-binding</keyword>
<feature type="binding site" evidence="10">
    <location>
        <position position="107"/>
    </location>
    <ligand>
        <name>ATP</name>
        <dbReference type="ChEBI" id="CHEBI:30616"/>
    </ligand>
</feature>
<dbReference type="EMBL" id="RFLV01000002">
    <property type="protein sequence ID" value="TIH08342.1"/>
    <property type="molecule type" value="Genomic_DNA"/>
</dbReference>
<dbReference type="GO" id="GO:0000287">
    <property type="term" value="F:magnesium ion binding"/>
    <property type="evidence" value="ECO:0007669"/>
    <property type="project" value="UniProtKB-UniRule"/>
</dbReference>
<evidence type="ECO:0000256" key="2">
    <source>
        <dbReference type="ARBA" id="ARBA00022532"/>
    </source>
</evidence>
<dbReference type="PANTHER" id="PTHR11815">
    <property type="entry name" value="SUCCINYL-COA SYNTHETASE BETA CHAIN"/>
    <property type="match status" value="1"/>
</dbReference>
<dbReference type="SUPFAM" id="SSF56059">
    <property type="entry name" value="Glutathione synthetase ATP-binding domain-like"/>
    <property type="match status" value="1"/>
</dbReference>
<dbReference type="OrthoDB" id="9802602at2"/>
<sequence length="388" mass="41290">MNLHEYQGKQLFAEYGLPVSKGFAVTTPEEAAEACDKIGGTEWVVKAQVHAGGRGKAGGVKLVKSKEDAKAFAANWLGKRLVTYQTDANGQPVNQILVESCTDIAKELYLGAVVDRSSRRIVFMASTEGGVDIEKIAHDTPEKILKATIDPLVGAQPFQGRDLAFQLGLEGDQVKQFTQIFVGLAKLFQDYDLALLEVNPLVIKADGNLHCLDAKINIDANAMYRQPKLRAMHDPSQDDPREAHAAKFELNYVALEGNIGCMVNGAGLAMGTMDIVNLHGGKPANFLDVGGGATKERVTEAFKIILSDSNVAAVLVNIFGGIVRCDMIAEGIIGAVKEVGVKIPVVVRLEGNNAELGAKVLAESGLNIIAATSLTDAAQQVVKAAEGK</sequence>
<feature type="binding site" evidence="10">
    <location>
        <position position="46"/>
    </location>
    <ligand>
        <name>ATP</name>
        <dbReference type="ChEBI" id="CHEBI:30616"/>
    </ligand>
</feature>
<dbReference type="GO" id="GO:0006099">
    <property type="term" value="P:tricarboxylic acid cycle"/>
    <property type="evidence" value="ECO:0007669"/>
    <property type="project" value="UniProtKB-UniRule"/>
</dbReference>
<comment type="catalytic activity">
    <reaction evidence="8">
        <text>succinate + ATP + CoA = succinyl-CoA + ADP + phosphate</text>
        <dbReference type="Rhea" id="RHEA:17661"/>
        <dbReference type="ChEBI" id="CHEBI:30031"/>
        <dbReference type="ChEBI" id="CHEBI:30616"/>
        <dbReference type="ChEBI" id="CHEBI:43474"/>
        <dbReference type="ChEBI" id="CHEBI:57287"/>
        <dbReference type="ChEBI" id="CHEBI:57292"/>
        <dbReference type="ChEBI" id="CHEBI:456216"/>
        <dbReference type="EC" id="6.2.1.5"/>
    </reaction>
    <physiologicalReaction direction="right-to-left" evidence="8">
        <dbReference type="Rhea" id="RHEA:17663"/>
    </physiologicalReaction>
</comment>
<protein>
    <recommendedName>
        <fullName evidence="10">Succinate--CoA ligase [ADP-forming] subunit beta</fullName>
        <ecNumber evidence="10">6.2.1.5</ecNumber>
    </recommendedName>
    <alternativeName>
        <fullName evidence="10">Succinyl-CoA synthetase subunit beta</fullName>
        <shortName evidence="10">SCS-beta</shortName>
    </alternativeName>
</protein>
<dbReference type="SUPFAM" id="SSF52210">
    <property type="entry name" value="Succinyl-CoA synthetase domains"/>
    <property type="match status" value="1"/>
</dbReference>
<dbReference type="GO" id="GO:0005829">
    <property type="term" value="C:cytosol"/>
    <property type="evidence" value="ECO:0007669"/>
    <property type="project" value="TreeGrafter"/>
</dbReference>
<evidence type="ECO:0000256" key="8">
    <source>
        <dbReference type="ARBA" id="ARBA00050563"/>
    </source>
</evidence>
<comment type="pathway">
    <text evidence="10">Carbohydrate metabolism; tricarboxylic acid cycle; succinate from succinyl-CoA (ligase route): step 1/1.</text>
</comment>
<dbReference type="PROSITE" id="PS50975">
    <property type="entry name" value="ATP_GRASP"/>
    <property type="match status" value="1"/>
</dbReference>
<dbReference type="Gene3D" id="3.30.1490.20">
    <property type="entry name" value="ATP-grasp fold, A domain"/>
    <property type="match status" value="1"/>
</dbReference>
<dbReference type="GO" id="GO:0006104">
    <property type="term" value="P:succinyl-CoA metabolic process"/>
    <property type="evidence" value="ECO:0007669"/>
    <property type="project" value="TreeGrafter"/>
</dbReference>
<dbReference type="GO" id="GO:0042709">
    <property type="term" value="C:succinate-CoA ligase complex"/>
    <property type="evidence" value="ECO:0007669"/>
    <property type="project" value="TreeGrafter"/>
</dbReference>
<gene>
    <name evidence="10" type="primary">sucC</name>
    <name evidence="12" type="ORF">D8779_12575</name>
</gene>
<dbReference type="FunFam" id="3.40.50.261:FF:000001">
    <property type="entry name" value="Succinate--CoA ligase [ADP-forming] subunit beta"/>
    <property type="match status" value="1"/>
</dbReference>
<dbReference type="Pfam" id="PF08442">
    <property type="entry name" value="ATP-grasp_2"/>
    <property type="match status" value="1"/>
</dbReference>
<dbReference type="PIRSF" id="PIRSF001554">
    <property type="entry name" value="SucCS_beta"/>
    <property type="match status" value="1"/>
</dbReference>
<dbReference type="InterPro" id="IPR011761">
    <property type="entry name" value="ATP-grasp"/>
</dbReference>
<evidence type="ECO:0000259" key="11">
    <source>
        <dbReference type="PROSITE" id="PS50975"/>
    </source>
</evidence>
<dbReference type="EC" id="6.2.1.5" evidence="10"/>
<comment type="caution">
    <text evidence="12">The sequence shown here is derived from an EMBL/GenBank/DDBJ whole genome shotgun (WGS) entry which is preliminary data.</text>
</comment>
<name>A0A4T1ZX61_9PSED</name>
<feature type="domain" description="ATP-grasp" evidence="11">
    <location>
        <begin position="9"/>
        <end position="229"/>
    </location>
</feature>
<dbReference type="Proteomes" id="UP000307541">
    <property type="component" value="Unassembled WGS sequence"/>
</dbReference>
<dbReference type="NCBIfam" id="NF001913">
    <property type="entry name" value="PRK00696.1"/>
    <property type="match status" value="1"/>
</dbReference>
<dbReference type="NCBIfam" id="TIGR01016">
    <property type="entry name" value="sucCoAbeta"/>
    <property type="match status" value="1"/>
</dbReference>
<evidence type="ECO:0000313" key="13">
    <source>
        <dbReference type="Proteomes" id="UP000307541"/>
    </source>
</evidence>
<comment type="catalytic activity">
    <reaction evidence="9">
        <text>GTP + succinate + CoA = succinyl-CoA + GDP + phosphate</text>
        <dbReference type="Rhea" id="RHEA:22120"/>
        <dbReference type="ChEBI" id="CHEBI:30031"/>
        <dbReference type="ChEBI" id="CHEBI:37565"/>
        <dbReference type="ChEBI" id="CHEBI:43474"/>
        <dbReference type="ChEBI" id="CHEBI:57287"/>
        <dbReference type="ChEBI" id="CHEBI:57292"/>
        <dbReference type="ChEBI" id="CHEBI:58189"/>
    </reaction>
    <physiologicalReaction direction="right-to-left" evidence="9">
        <dbReference type="Rhea" id="RHEA:22122"/>
    </physiologicalReaction>
</comment>
<feature type="binding site" evidence="10">
    <location>
        <begin position="321"/>
        <end position="323"/>
    </location>
    <ligand>
        <name>substrate</name>
        <note>ligand shared with subunit alpha</note>
    </ligand>
</feature>
<dbReference type="InterPro" id="IPR017866">
    <property type="entry name" value="Succ-CoA_synthase_bsu_CS"/>
</dbReference>
<evidence type="ECO:0000256" key="7">
    <source>
        <dbReference type="ARBA" id="ARBA00022842"/>
    </source>
</evidence>
<dbReference type="GO" id="GO:0004776">
    <property type="term" value="F:succinate-CoA ligase (GDP-forming) activity"/>
    <property type="evidence" value="ECO:0007669"/>
    <property type="project" value="RHEA"/>
</dbReference>
<comment type="cofactor">
    <cofactor evidence="10">
        <name>Mg(2+)</name>
        <dbReference type="ChEBI" id="CHEBI:18420"/>
    </cofactor>
    <text evidence="10">Binds 1 Mg(2+) ion per subunit.</text>
</comment>
<dbReference type="InterPro" id="IPR013815">
    <property type="entry name" value="ATP_grasp_subdomain_1"/>
</dbReference>
<keyword evidence="5 10" id="KW-0547">Nucleotide-binding</keyword>
<dbReference type="InterPro" id="IPR016102">
    <property type="entry name" value="Succinyl-CoA_synth-like"/>
</dbReference>
<organism evidence="12 13">
    <name type="scientific">Pseudomonas leptonychotis</name>
    <dbReference type="NCBI Taxonomy" id="2448482"/>
    <lineage>
        <taxon>Bacteria</taxon>
        <taxon>Pseudomonadati</taxon>
        <taxon>Pseudomonadota</taxon>
        <taxon>Gammaproteobacteria</taxon>
        <taxon>Pseudomonadales</taxon>
        <taxon>Pseudomonadaceae</taxon>
        <taxon>Pseudomonas</taxon>
    </lineage>
</organism>
<evidence type="ECO:0000256" key="1">
    <source>
        <dbReference type="ARBA" id="ARBA00009182"/>
    </source>
</evidence>
<feature type="binding site" evidence="10">
    <location>
        <position position="264"/>
    </location>
    <ligand>
        <name>substrate</name>
        <note>ligand shared with subunit alpha</note>
    </ligand>
</feature>
<keyword evidence="6 10" id="KW-0067">ATP-binding</keyword>
<dbReference type="GO" id="GO:0005524">
    <property type="term" value="F:ATP binding"/>
    <property type="evidence" value="ECO:0007669"/>
    <property type="project" value="UniProtKB-UniRule"/>
</dbReference>
<evidence type="ECO:0000256" key="6">
    <source>
        <dbReference type="ARBA" id="ARBA00022840"/>
    </source>
</evidence>
<keyword evidence="13" id="KW-1185">Reference proteome</keyword>
<dbReference type="PROSITE" id="PS01217">
    <property type="entry name" value="SUCCINYL_COA_LIG_3"/>
    <property type="match status" value="1"/>
</dbReference>
<dbReference type="FunFam" id="3.30.1490.20:FF:000002">
    <property type="entry name" value="Succinate--CoA ligase [ADP-forming] subunit beta"/>
    <property type="match status" value="1"/>
</dbReference>
<feature type="binding site" evidence="10">
    <location>
        <position position="102"/>
    </location>
    <ligand>
        <name>ATP</name>
        <dbReference type="ChEBI" id="CHEBI:30616"/>
    </ligand>
</feature>
<comment type="function">
    <text evidence="10">Succinyl-CoA synthetase functions in the citric acid cycle (TCA), coupling the hydrolysis of succinyl-CoA to the synthesis of either ATP or GTP and thus represents the only step of substrate-level phosphorylation in the TCA. The beta subunit provides nucleotide specificity of the enzyme and binds the substrate succinate, while the binding sites for coenzyme A and phosphate are found in the alpha subunit.</text>
</comment>
<keyword evidence="3 10" id="KW-0436">Ligase</keyword>
<evidence type="ECO:0000256" key="4">
    <source>
        <dbReference type="ARBA" id="ARBA00022723"/>
    </source>
</evidence>
<dbReference type="RefSeq" id="WP_136664821.1">
    <property type="nucleotide sequence ID" value="NZ_CP173421.1"/>
</dbReference>
<dbReference type="GO" id="GO:0004775">
    <property type="term" value="F:succinate-CoA ligase (ADP-forming) activity"/>
    <property type="evidence" value="ECO:0007669"/>
    <property type="project" value="UniProtKB-UniRule"/>
</dbReference>
<dbReference type="Pfam" id="PF00549">
    <property type="entry name" value="Ligase_CoA"/>
    <property type="match status" value="1"/>
</dbReference>
<dbReference type="InterPro" id="IPR005809">
    <property type="entry name" value="Succ_CoA_ligase-like_bsu"/>
</dbReference>
<evidence type="ECO:0000256" key="5">
    <source>
        <dbReference type="ARBA" id="ARBA00022741"/>
    </source>
</evidence>
<dbReference type="HAMAP" id="MF_00558">
    <property type="entry name" value="Succ_CoA_beta"/>
    <property type="match status" value="1"/>
</dbReference>
<dbReference type="Gene3D" id="3.40.50.261">
    <property type="entry name" value="Succinyl-CoA synthetase domains"/>
    <property type="match status" value="1"/>
</dbReference>
<accession>A0A4T1ZX61</accession>
<evidence type="ECO:0000256" key="3">
    <source>
        <dbReference type="ARBA" id="ARBA00022598"/>
    </source>
</evidence>
<reference evidence="12 13" key="1">
    <citation type="submission" date="2018-10" db="EMBL/GenBank/DDBJ databases">
        <title>Pseudomonas leptonychotis sp. nov., isolated from Weddell seals in Antarctica.</title>
        <authorList>
            <person name="Novakova D."/>
            <person name="Svec P."/>
            <person name="Kralova S."/>
            <person name="Kristofova L."/>
            <person name="Zeman M."/>
            <person name="Pantucek R."/>
            <person name="Maslanova I."/>
            <person name="Sedlacek I."/>
        </authorList>
    </citation>
    <scope>NUCLEOTIDE SEQUENCE [LARGE SCALE GENOMIC DNA]</scope>
    <source>
        <strain evidence="12 13">CCM 8849</strain>
    </source>
</reference>
<keyword evidence="2 10" id="KW-0816">Tricarboxylic acid cycle</keyword>
<dbReference type="FunFam" id="3.30.470.20:FF:000002">
    <property type="entry name" value="Succinate--CoA ligase [ADP-forming] subunit beta"/>
    <property type="match status" value="1"/>
</dbReference>
<comment type="similarity">
    <text evidence="1 10">Belongs to the succinate/malate CoA ligase beta subunit family.</text>
</comment>
<proteinExistence type="inferred from homology"/>
<feature type="binding site" evidence="10">
    <location>
        <begin position="53"/>
        <end position="55"/>
    </location>
    <ligand>
        <name>ATP</name>
        <dbReference type="ChEBI" id="CHEBI:30616"/>
    </ligand>
</feature>
<dbReference type="Gene3D" id="3.30.470.20">
    <property type="entry name" value="ATP-grasp fold, B domain"/>
    <property type="match status" value="1"/>
</dbReference>
<comment type="subunit">
    <text evidence="10">Heterotetramer of two alpha and two beta subunits.</text>
</comment>
<feature type="binding site" evidence="10">
    <location>
        <position position="99"/>
    </location>
    <ligand>
        <name>ATP</name>
        <dbReference type="ChEBI" id="CHEBI:30616"/>
    </ligand>
</feature>
<evidence type="ECO:0000256" key="9">
    <source>
        <dbReference type="ARBA" id="ARBA00052891"/>
    </source>
</evidence>
<evidence type="ECO:0000313" key="12">
    <source>
        <dbReference type="EMBL" id="TIH08342.1"/>
    </source>
</evidence>
<feature type="binding site" evidence="10">
    <location>
        <position position="213"/>
    </location>
    <ligand>
        <name>Mg(2+)</name>
        <dbReference type="ChEBI" id="CHEBI:18420"/>
    </ligand>
</feature>
<evidence type="ECO:0000256" key="10">
    <source>
        <dbReference type="HAMAP-Rule" id="MF_00558"/>
    </source>
</evidence>
<dbReference type="InterPro" id="IPR013650">
    <property type="entry name" value="ATP-grasp_succ-CoA_synth-type"/>
</dbReference>
<keyword evidence="7 10" id="KW-0460">Magnesium</keyword>
<dbReference type="InterPro" id="IPR005811">
    <property type="entry name" value="SUCC_ACL_C"/>
</dbReference>
<dbReference type="PANTHER" id="PTHR11815:SF10">
    <property type="entry name" value="SUCCINATE--COA LIGASE [GDP-FORMING] SUBUNIT BETA, MITOCHONDRIAL"/>
    <property type="match status" value="1"/>
</dbReference>
<feature type="binding site" evidence="10">
    <location>
        <position position="199"/>
    </location>
    <ligand>
        <name>Mg(2+)</name>
        <dbReference type="ChEBI" id="CHEBI:18420"/>
    </ligand>
</feature>
<dbReference type="AlphaFoldDB" id="A0A4T1ZX61"/>